<keyword evidence="5" id="KW-0949">S-adenosyl-L-methionine</keyword>
<dbReference type="EC" id="2.1.1.100" evidence="5"/>
<feature type="transmembrane region" description="Helical" evidence="5">
    <location>
        <begin position="90"/>
        <end position="107"/>
    </location>
</feature>
<dbReference type="GO" id="GO:0005789">
    <property type="term" value="C:endoplasmic reticulum membrane"/>
    <property type="evidence" value="ECO:0007669"/>
    <property type="project" value="UniProtKB-SubCell"/>
</dbReference>
<dbReference type="Gene3D" id="1.20.120.1630">
    <property type="match status" value="1"/>
</dbReference>
<dbReference type="OrthoDB" id="422086at2759"/>
<dbReference type="AlphaFoldDB" id="A0A9P5PIT3"/>
<evidence type="ECO:0000256" key="1">
    <source>
        <dbReference type="ARBA" id="ARBA00004141"/>
    </source>
</evidence>
<evidence type="ECO:0000256" key="5">
    <source>
        <dbReference type="RuleBase" id="RU362022"/>
    </source>
</evidence>
<comment type="caution">
    <text evidence="5">Lacks conserved residue(s) required for the propagation of feature annotation.</text>
</comment>
<keyword evidence="5" id="KW-0256">Endoplasmic reticulum</keyword>
<keyword evidence="5" id="KW-0808">Transferase</keyword>
<evidence type="ECO:0000256" key="3">
    <source>
        <dbReference type="ARBA" id="ARBA00022989"/>
    </source>
</evidence>
<feature type="transmembrane region" description="Helical" evidence="5">
    <location>
        <begin position="6"/>
        <end position="27"/>
    </location>
</feature>
<comment type="subcellular location">
    <subcellularLocation>
        <location evidence="5">Endoplasmic reticulum membrane</location>
        <topology evidence="5">Multi-pass membrane protein</topology>
    </subcellularLocation>
    <subcellularLocation>
        <location evidence="1">Membrane</location>
        <topology evidence="1">Multi-pass membrane protein</topology>
    </subcellularLocation>
</comment>
<feature type="non-terminal residue" evidence="6">
    <location>
        <position position="140"/>
    </location>
</feature>
<accession>A0A9P5PIT3</accession>
<reference evidence="6" key="1">
    <citation type="submission" date="2020-11" db="EMBL/GenBank/DDBJ databases">
        <authorList>
            <consortium name="DOE Joint Genome Institute"/>
            <person name="Ahrendt S."/>
            <person name="Riley R."/>
            <person name="Andreopoulos W."/>
            <person name="Labutti K."/>
            <person name="Pangilinan J."/>
            <person name="Ruiz-Duenas F.J."/>
            <person name="Barrasa J.M."/>
            <person name="Sanchez-Garcia M."/>
            <person name="Camarero S."/>
            <person name="Miyauchi S."/>
            <person name="Serrano A."/>
            <person name="Linde D."/>
            <person name="Babiker R."/>
            <person name="Drula E."/>
            <person name="Ayuso-Fernandez I."/>
            <person name="Pacheco R."/>
            <person name="Padilla G."/>
            <person name="Ferreira P."/>
            <person name="Barriuso J."/>
            <person name="Kellner H."/>
            <person name="Castanera R."/>
            <person name="Alfaro M."/>
            <person name="Ramirez L."/>
            <person name="Pisabarro A.G."/>
            <person name="Kuo A."/>
            <person name="Tritt A."/>
            <person name="Lipzen A."/>
            <person name="He G."/>
            <person name="Yan M."/>
            <person name="Ng V."/>
            <person name="Cullen D."/>
            <person name="Martin F."/>
            <person name="Rosso M.-N."/>
            <person name="Henrissat B."/>
            <person name="Hibbett D."/>
            <person name="Martinez A.T."/>
            <person name="Grigoriev I.V."/>
        </authorList>
    </citation>
    <scope>NUCLEOTIDE SEQUENCE</scope>
    <source>
        <strain evidence="6">AH 40177</strain>
    </source>
</reference>
<dbReference type="PANTHER" id="PTHR12714:SF9">
    <property type="entry name" value="PROTEIN-S-ISOPRENYLCYSTEINE O-METHYLTRANSFERASE"/>
    <property type="match status" value="1"/>
</dbReference>
<keyword evidence="3 5" id="KW-1133">Transmembrane helix</keyword>
<evidence type="ECO:0000256" key="2">
    <source>
        <dbReference type="ARBA" id="ARBA00022692"/>
    </source>
</evidence>
<name>A0A9P5PIT3_9AGAR</name>
<dbReference type="GO" id="GO:0004671">
    <property type="term" value="F:protein C-terminal S-isoprenylcysteine carboxyl O-methyltransferase activity"/>
    <property type="evidence" value="ECO:0007669"/>
    <property type="project" value="UniProtKB-EC"/>
</dbReference>
<comment type="caution">
    <text evidence="6">The sequence shown here is derived from an EMBL/GenBank/DDBJ whole genome shotgun (WGS) entry which is preliminary data.</text>
</comment>
<dbReference type="PANTHER" id="PTHR12714">
    <property type="entry name" value="PROTEIN-S ISOPRENYLCYSTEINE O-METHYLTRANSFERASE"/>
    <property type="match status" value="1"/>
</dbReference>
<comment type="similarity">
    <text evidence="5">Belongs to the class VI-like SAM-binding methyltransferase superfamily. Isoprenylcysteine carboxyl methyltransferase family.</text>
</comment>
<dbReference type="Proteomes" id="UP000772434">
    <property type="component" value="Unassembled WGS sequence"/>
</dbReference>
<evidence type="ECO:0000313" key="6">
    <source>
        <dbReference type="EMBL" id="KAF9063402.1"/>
    </source>
</evidence>
<keyword evidence="4 5" id="KW-0472">Membrane</keyword>
<organism evidence="6 7">
    <name type="scientific">Rhodocollybia butyracea</name>
    <dbReference type="NCBI Taxonomy" id="206335"/>
    <lineage>
        <taxon>Eukaryota</taxon>
        <taxon>Fungi</taxon>
        <taxon>Dikarya</taxon>
        <taxon>Basidiomycota</taxon>
        <taxon>Agaricomycotina</taxon>
        <taxon>Agaricomycetes</taxon>
        <taxon>Agaricomycetidae</taxon>
        <taxon>Agaricales</taxon>
        <taxon>Marasmiineae</taxon>
        <taxon>Omphalotaceae</taxon>
        <taxon>Rhodocollybia</taxon>
    </lineage>
</organism>
<keyword evidence="7" id="KW-1185">Reference proteome</keyword>
<comment type="catalytic activity">
    <reaction evidence="5">
        <text>[protein]-C-terminal S-[(2E,6E)-farnesyl]-L-cysteine + S-adenosyl-L-methionine = [protein]-C-terminal S-[(2E,6E)-farnesyl]-L-cysteine methyl ester + S-adenosyl-L-homocysteine</text>
        <dbReference type="Rhea" id="RHEA:21672"/>
        <dbReference type="Rhea" id="RHEA-COMP:12125"/>
        <dbReference type="Rhea" id="RHEA-COMP:12126"/>
        <dbReference type="ChEBI" id="CHEBI:57856"/>
        <dbReference type="ChEBI" id="CHEBI:59789"/>
        <dbReference type="ChEBI" id="CHEBI:90510"/>
        <dbReference type="ChEBI" id="CHEBI:90511"/>
        <dbReference type="EC" id="2.1.1.100"/>
    </reaction>
</comment>
<evidence type="ECO:0000256" key="4">
    <source>
        <dbReference type="ARBA" id="ARBA00023136"/>
    </source>
</evidence>
<protein>
    <recommendedName>
        <fullName evidence="5">Protein-S-isoprenylcysteine O-methyltransferase</fullName>
        <ecNumber evidence="5">2.1.1.100</ecNumber>
    </recommendedName>
</protein>
<dbReference type="Pfam" id="PF04140">
    <property type="entry name" value="ICMT"/>
    <property type="match status" value="1"/>
</dbReference>
<dbReference type="InterPro" id="IPR007269">
    <property type="entry name" value="ICMT_MeTrfase"/>
</dbReference>
<feature type="transmembrane region" description="Helical" evidence="5">
    <location>
        <begin position="48"/>
        <end position="70"/>
    </location>
</feature>
<gene>
    <name evidence="6" type="ORF">BDP27DRAFT_1232170</name>
</gene>
<sequence>LDPQFLLGTGMIIAGAVLRWVCFRTLGKLFTYEVTVQKDHKLMTSGPYSIVRHPSYSGILLVVSGIIIWQSGPTSWTRLSMILNHWAGKALAAVCATWLAAFGIGAVKRAHTEDTLMRKEFGERWTEWASRTYLLIPWVY</sequence>
<keyword evidence="5" id="KW-0489">Methyltransferase</keyword>
<dbReference type="GO" id="GO:0032259">
    <property type="term" value="P:methylation"/>
    <property type="evidence" value="ECO:0007669"/>
    <property type="project" value="UniProtKB-KW"/>
</dbReference>
<proteinExistence type="inferred from homology"/>
<keyword evidence="2 5" id="KW-0812">Transmembrane</keyword>
<evidence type="ECO:0000313" key="7">
    <source>
        <dbReference type="Proteomes" id="UP000772434"/>
    </source>
</evidence>
<dbReference type="EMBL" id="JADNRY010000147">
    <property type="protein sequence ID" value="KAF9063402.1"/>
    <property type="molecule type" value="Genomic_DNA"/>
</dbReference>